<dbReference type="AlphaFoldDB" id="A0A6P8XWP2"/>
<evidence type="ECO:0000313" key="1">
    <source>
        <dbReference type="Proteomes" id="UP000515158"/>
    </source>
</evidence>
<reference evidence="2" key="1">
    <citation type="submission" date="2025-08" db="UniProtKB">
        <authorList>
            <consortium name="RefSeq"/>
        </authorList>
    </citation>
    <scope>IDENTIFICATION</scope>
    <source>
        <tissue evidence="2">Total insect</tissue>
    </source>
</reference>
<evidence type="ECO:0000313" key="2">
    <source>
        <dbReference type="RefSeq" id="XP_034231463.1"/>
    </source>
</evidence>
<dbReference type="InterPro" id="IPR051766">
    <property type="entry name" value="TXND_domain-containing"/>
</dbReference>
<dbReference type="InParanoid" id="A0A6P8XWP2"/>
<gene>
    <name evidence="2" type="primary">LOC117639696</name>
</gene>
<dbReference type="GeneID" id="117639696"/>
<organism evidence="2">
    <name type="scientific">Thrips palmi</name>
    <name type="common">Melon thrips</name>
    <dbReference type="NCBI Taxonomy" id="161013"/>
    <lineage>
        <taxon>Eukaryota</taxon>
        <taxon>Metazoa</taxon>
        <taxon>Ecdysozoa</taxon>
        <taxon>Arthropoda</taxon>
        <taxon>Hexapoda</taxon>
        <taxon>Insecta</taxon>
        <taxon>Pterygota</taxon>
        <taxon>Neoptera</taxon>
        <taxon>Paraneoptera</taxon>
        <taxon>Thysanoptera</taxon>
        <taxon>Terebrantia</taxon>
        <taxon>Thripoidea</taxon>
        <taxon>Thripidae</taxon>
        <taxon>Thrips</taxon>
    </lineage>
</organism>
<protein>
    <submittedName>
        <fullName evidence="2">LOW QUALITY PROTEIN: thioredoxin domain-containing protein 3 homolog</fullName>
    </submittedName>
</protein>
<dbReference type="KEGG" id="tpal:117639696"/>
<accession>A0A6P8XWP2</accession>
<name>A0A6P8XWP2_THRPL</name>
<dbReference type="PANTHER" id="PTHR46135:SF3">
    <property type="entry name" value="NME_NM23 FAMILY MEMBER 8"/>
    <property type="match status" value="1"/>
</dbReference>
<proteinExistence type="predicted"/>
<dbReference type="SUPFAM" id="SSF52833">
    <property type="entry name" value="Thioredoxin-like"/>
    <property type="match status" value="1"/>
</dbReference>
<sequence>MAARKLQDLQVVVESNADWTGTVLAKPALSVVDVWPEWAGPCLAMRSQLIRPVEHRRSSPVYHIEVAYSGLTARRFKLKEAGDDLHLFSANASAIDCLSRFRDYSEPTWMFLGSGELVNVYVGCNKPRLLKLVRTELRKEQRVLKGLARRKVLPADKMSPAECERAAAQAARDLQARQEERDRADAALREVRLRQYRRIADQLNNYTVVLYLPHALEQGHLPSVSALQRTSASP</sequence>
<dbReference type="Proteomes" id="UP000515158">
    <property type="component" value="Unplaced"/>
</dbReference>
<keyword evidence="1" id="KW-1185">Reference proteome</keyword>
<dbReference type="RefSeq" id="XP_034231463.1">
    <property type="nucleotide sequence ID" value="XM_034375572.1"/>
</dbReference>
<dbReference type="PANTHER" id="PTHR46135">
    <property type="entry name" value="NME/NM23 FAMILY MEMBER 8"/>
    <property type="match status" value="1"/>
</dbReference>
<dbReference type="Gene3D" id="3.40.30.10">
    <property type="entry name" value="Glutaredoxin"/>
    <property type="match status" value="1"/>
</dbReference>
<dbReference type="OrthoDB" id="10263751at2759"/>
<dbReference type="InterPro" id="IPR036249">
    <property type="entry name" value="Thioredoxin-like_sf"/>
</dbReference>